<comment type="caution">
    <text evidence="1">The sequence shown here is derived from an EMBL/GenBank/DDBJ whole genome shotgun (WGS) entry which is preliminary data.</text>
</comment>
<reference evidence="1" key="1">
    <citation type="submission" date="2023-07" db="EMBL/GenBank/DDBJ databases">
        <title>Sorghum-associated microbial communities from plants grown in Nebraska, USA.</title>
        <authorList>
            <person name="Schachtman D."/>
        </authorList>
    </citation>
    <scope>NUCLEOTIDE SEQUENCE</scope>
    <source>
        <strain evidence="1">BE330</strain>
    </source>
</reference>
<sequence>MTLNRYELRVELLDSDGRTRGRDGTPNPPGTYVSIGHLRVAATPDTVGALCETTLQEWRASEGRRFSEERVRNARVQAHLLPGQPLRAADFYAAPTLRAGTAWETQMFIERHLRVTGDLPGDALERGPFVLHVTHERFDGNGALYAGYATMDGEPFAAFATRDYDGDDTQRCTYVTDRAALTRLAMWVASLQEYPDLNFTDATGPITELESFGGMDFHALLRGDT</sequence>
<evidence type="ECO:0000313" key="1">
    <source>
        <dbReference type="EMBL" id="MDR6218621.1"/>
    </source>
</evidence>
<dbReference type="AlphaFoldDB" id="A0AAE3XC76"/>
<organism evidence="1 2">
    <name type="scientific">Deinococcus soli</name>
    <name type="common">ex Cha et al. 2016</name>
    <dbReference type="NCBI Taxonomy" id="1309411"/>
    <lineage>
        <taxon>Bacteria</taxon>
        <taxon>Thermotogati</taxon>
        <taxon>Deinococcota</taxon>
        <taxon>Deinococci</taxon>
        <taxon>Deinococcales</taxon>
        <taxon>Deinococcaceae</taxon>
        <taxon>Deinococcus</taxon>
    </lineage>
</organism>
<dbReference type="Proteomes" id="UP001185331">
    <property type="component" value="Unassembled WGS sequence"/>
</dbReference>
<gene>
    <name evidence="1" type="ORF">J2Y00_002218</name>
</gene>
<dbReference type="RefSeq" id="WP_309853037.1">
    <property type="nucleotide sequence ID" value="NZ_JAVDQJ010000004.1"/>
</dbReference>
<proteinExistence type="predicted"/>
<protein>
    <submittedName>
        <fullName evidence="1">Uncharacterized protein</fullName>
    </submittedName>
</protein>
<name>A0AAE3XC76_9DEIO</name>
<accession>A0AAE3XC76</accession>
<dbReference type="EMBL" id="JAVDQK010000005">
    <property type="protein sequence ID" value="MDR6218621.1"/>
    <property type="molecule type" value="Genomic_DNA"/>
</dbReference>
<evidence type="ECO:0000313" key="2">
    <source>
        <dbReference type="Proteomes" id="UP001185331"/>
    </source>
</evidence>